<protein>
    <submittedName>
        <fullName evidence="2">Uncharacterized protein</fullName>
    </submittedName>
</protein>
<feature type="compositionally biased region" description="Basic and acidic residues" evidence="1">
    <location>
        <begin position="11"/>
        <end position="25"/>
    </location>
</feature>
<dbReference type="AlphaFoldDB" id="A0AAP0QYM0"/>
<accession>A0AAP0QYM0</accession>
<keyword evidence="3" id="KW-1185">Reference proteome</keyword>
<gene>
    <name evidence="2" type="ORF">WN944_011245</name>
</gene>
<name>A0AAP0QYM0_9ROSI</name>
<organism evidence="2 3">
    <name type="scientific">Citrus x changshan-huyou</name>
    <dbReference type="NCBI Taxonomy" id="2935761"/>
    <lineage>
        <taxon>Eukaryota</taxon>
        <taxon>Viridiplantae</taxon>
        <taxon>Streptophyta</taxon>
        <taxon>Embryophyta</taxon>
        <taxon>Tracheophyta</taxon>
        <taxon>Spermatophyta</taxon>
        <taxon>Magnoliopsida</taxon>
        <taxon>eudicotyledons</taxon>
        <taxon>Gunneridae</taxon>
        <taxon>Pentapetalae</taxon>
        <taxon>rosids</taxon>
        <taxon>malvids</taxon>
        <taxon>Sapindales</taxon>
        <taxon>Rutaceae</taxon>
        <taxon>Aurantioideae</taxon>
        <taxon>Citrus</taxon>
    </lineage>
</organism>
<evidence type="ECO:0000313" key="3">
    <source>
        <dbReference type="Proteomes" id="UP001428341"/>
    </source>
</evidence>
<dbReference type="EMBL" id="JBCGBO010000002">
    <property type="protein sequence ID" value="KAK9222806.1"/>
    <property type="molecule type" value="Genomic_DNA"/>
</dbReference>
<evidence type="ECO:0000313" key="2">
    <source>
        <dbReference type="EMBL" id="KAK9222806.1"/>
    </source>
</evidence>
<feature type="region of interest" description="Disordered" evidence="1">
    <location>
        <begin position="1"/>
        <end position="36"/>
    </location>
</feature>
<evidence type="ECO:0000256" key="1">
    <source>
        <dbReference type="SAM" id="MobiDB-lite"/>
    </source>
</evidence>
<dbReference type="Proteomes" id="UP001428341">
    <property type="component" value="Unassembled WGS sequence"/>
</dbReference>
<reference evidence="2 3" key="1">
    <citation type="submission" date="2024-05" db="EMBL/GenBank/DDBJ databases">
        <title>Haplotype-resolved chromosome-level genome assembly of Huyou (Citrus changshanensis).</title>
        <authorList>
            <person name="Miao C."/>
            <person name="Chen W."/>
            <person name="Wu Y."/>
            <person name="Wang L."/>
            <person name="Zhao S."/>
            <person name="Grierson D."/>
            <person name="Xu C."/>
            <person name="Chen K."/>
        </authorList>
    </citation>
    <scope>NUCLEOTIDE SEQUENCE [LARGE SCALE GENOMIC DNA]</scope>
    <source>
        <strain evidence="2">01-14</strain>
        <tissue evidence="2">Leaf</tissue>
    </source>
</reference>
<sequence length="105" mass="11071">MVGEGTSGVVKRRDDVSGERVEDGKRRGRSNDGASFLSSLSNDEAHGMELLKVPAAVIVVEFGGLVPICFVFYNDHVAVDSLGAATATKVGCIALAPFELQNYLA</sequence>
<comment type="caution">
    <text evidence="2">The sequence shown here is derived from an EMBL/GenBank/DDBJ whole genome shotgun (WGS) entry which is preliminary data.</text>
</comment>
<proteinExistence type="predicted"/>